<feature type="domain" description="AB hydrolase-1" evidence="1">
    <location>
        <begin position="8"/>
        <end position="238"/>
    </location>
</feature>
<dbReference type="InterPro" id="IPR052897">
    <property type="entry name" value="Sec-Metab_Biosynth_Hydrolase"/>
</dbReference>
<dbReference type="EMBL" id="AP024448">
    <property type="protein sequence ID" value="BCS28164.1"/>
    <property type="molecule type" value="Genomic_DNA"/>
</dbReference>
<dbReference type="PANTHER" id="PTHR37017:SF11">
    <property type="entry name" value="ESTERASE_LIPASE_THIOESTERASE DOMAIN-CONTAINING PROTEIN"/>
    <property type="match status" value="1"/>
</dbReference>
<dbReference type="InterPro" id="IPR029058">
    <property type="entry name" value="AB_hydrolase_fold"/>
</dbReference>
<organism evidence="2 3">
    <name type="scientific">Aspergillus puulaauensis</name>
    <dbReference type="NCBI Taxonomy" id="1220207"/>
    <lineage>
        <taxon>Eukaryota</taxon>
        <taxon>Fungi</taxon>
        <taxon>Dikarya</taxon>
        <taxon>Ascomycota</taxon>
        <taxon>Pezizomycotina</taxon>
        <taxon>Eurotiomycetes</taxon>
        <taxon>Eurotiomycetidae</taxon>
        <taxon>Eurotiales</taxon>
        <taxon>Aspergillaceae</taxon>
        <taxon>Aspergillus</taxon>
    </lineage>
</organism>
<dbReference type="SUPFAM" id="SSF53474">
    <property type="entry name" value="alpha/beta-Hydrolases"/>
    <property type="match status" value="1"/>
</dbReference>
<reference evidence="2" key="1">
    <citation type="submission" date="2021-01" db="EMBL/GenBank/DDBJ databases">
        <authorList>
            <consortium name="Aspergillus puulaauensis MK2 genome sequencing consortium"/>
            <person name="Kazuki M."/>
            <person name="Futagami T."/>
        </authorList>
    </citation>
    <scope>NUCLEOTIDE SEQUENCE</scope>
    <source>
        <strain evidence="2">MK2</strain>
    </source>
</reference>
<dbReference type="InterPro" id="IPR000073">
    <property type="entry name" value="AB_hydrolase_1"/>
</dbReference>
<evidence type="ECO:0000313" key="2">
    <source>
        <dbReference type="EMBL" id="BCS28164.1"/>
    </source>
</evidence>
<dbReference type="Proteomes" id="UP000654913">
    <property type="component" value="Chromosome 6"/>
</dbReference>
<evidence type="ECO:0000259" key="1">
    <source>
        <dbReference type="Pfam" id="PF12697"/>
    </source>
</evidence>
<dbReference type="OrthoDB" id="1263307at2759"/>
<gene>
    <name evidence="2" type="ORF">APUU_61212S</name>
</gene>
<evidence type="ECO:0000313" key="3">
    <source>
        <dbReference type="Proteomes" id="UP000654913"/>
    </source>
</evidence>
<dbReference type="Gene3D" id="3.40.50.1820">
    <property type="entry name" value="alpha/beta hydrolase"/>
    <property type="match status" value="1"/>
</dbReference>
<accession>A0A7R8AQE8</accession>
<sequence>MTNEQPIFVFVPGAWHTPDTFNGLRSLMAQQGLETEAIATPSVGASTPATGLHADIEYTKGILRGLVDNGRQVVVVGHSYGGIVGGCAVEGLGYAQRSKEGLPGGVIMVVWLTAFVAPKGKSLLDLLGGSWLPWMQFKNDDGYSYSSEEETVFYSDMTPEAQQKHISLLKRHPTLCFTEPAVYEPWHDIPAMYLFCDEDQGLSLAVQEAFARTLGAPVTFHTEGSHSAFLSQPAQVIDGLRVALDAGRKQSGITA</sequence>
<dbReference type="RefSeq" id="XP_041560350.1">
    <property type="nucleotide sequence ID" value="XM_041694528.1"/>
</dbReference>
<dbReference type="KEGG" id="apuu:APUU_61212S"/>
<protein>
    <recommendedName>
        <fullName evidence="1">AB hydrolase-1 domain-containing protein</fullName>
    </recommendedName>
</protein>
<reference evidence="2" key="2">
    <citation type="submission" date="2021-02" db="EMBL/GenBank/DDBJ databases">
        <title>Aspergillus puulaauensis MK2 genome sequence.</title>
        <authorList>
            <person name="Futagami T."/>
            <person name="Mori K."/>
            <person name="Kadooka C."/>
            <person name="Tanaka T."/>
        </authorList>
    </citation>
    <scope>NUCLEOTIDE SEQUENCE</scope>
    <source>
        <strain evidence="2">MK2</strain>
    </source>
</reference>
<dbReference type="PANTHER" id="PTHR37017">
    <property type="entry name" value="AB HYDROLASE-1 DOMAIN-CONTAINING PROTEIN-RELATED"/>
    <property type="match status" value="1"/>
</dbReference>
<dbReference type="Pfam" id="PF12697">
    <property type="entry name" value="Abhydrolase_6"/>
    <property type="match status" value="1"/>
</dbReference>
<proteinExistence type="predicted"/>
<name>A0A7R8AQE8_9EURO</name>
<dbReference type="AlphaFoldDB" id="A0A7R8AQE8"/>
<dbReference type="GeneID" id="64978161"/>
<keyword evidence="3" id="KW-1185">Reference proteome</keyword>